<dbReference type="RefSeq" id="WP_344993755.1">
    <property type="nucleotide sequence ID" value="NZ_BAABFR010000020.1"/>
</dbReference>
<name>A0ABP8JFD7_9ACTN</name>
<reference evidence="2" key="1">
    <citation type="journal article" date="2019" name="Int. J. Syst. Evol. Microbiol.">
        <title>The Global Catalogue of Microorganisms (GCM) 10K type strain sequencing project: providing services to taxonomists for standard genome sequencing and annotation.</title>
        <authorList>
            <consortium name="The Broad Institute Genomics Platform"/>
            <consortium name="The Broad Institute Genome Sequencing Center for Infectious Disease"/>
            <person name="Wu L."/>
            <person name="Ma J."/>
        </authorList>
    </citation>
    <scope>NUCLEOTIDE SEQUENCE [LARGE SCALE GENOMIC DNA]</scope>
    <source>
        <strain evidence="2">JCM 17688</strain>
    </source>
</reference>
<proteinExistence type="predicted"/>
<gene>
    <name evidence="1" type="ORF">GCM10023147_17140</name>
</gene>
<keyword evidence="2" id="KW-1185">Reference proteome</keyword>
<dbReference type="Proteomes" id="UP001500635">
    <property type="component" value="Unassembled WGS sequence"/>
</dbReference>
<comment type="caution">
    <text evidence="1">The sequence shown here is derived from an EMBL/GenBank/DDBJ whole genome shotgun (WGS) entry which is preliminary data.</text>
</comment>
<protein>
    <submittedName>
        <fullName evidence="1">Uncharacterized protein</fullName>
    </submittedName>
</protein>
<organism evidence="1 2">
    <name type="scientific">Tsukamurella soli</name>
    <dbReference type="NCBI Taxonomy" id="644556"/>
    <lineage>
        <taxon>Bacteria</taxon>
        <taxon>Bacillati</taxon>
        <taxon>Actinomycetota</taxon>
        <taxon>Actinomycetes</taxon>
        <taxon>Mycobacteriales</taxon>
        <taxon>Tsukamurellaceae</taxon>
        <taxon>Tsukamurella</taxon>
    </lineage>
</organism>
<dbReference type="EMBL" id="BAABFR010000020">
    <property type="protein sequence ID" value="GAA4389859.1"/>
    <property type="molecule type" value="Genomic_DNA"/>
</dbReference>
<accession>A0ABP8JFD7</accession>
<sequence length="524" mass="55733">MNADLELARAVADAVLYEGYLLYPYRGSSTKNRSRWQFGVLGPAGALDAGHGEAPTMSTDILLEDAGESTRLGVYLRFLQIQRRLVERSEGGVFVPTDALTVGSSQWRTWDEAVDHEEWIGEFGRSELLAGVSLDRDFAGGVDAEDVAADDGRIAGRVVRRREPLSARITLSARAIEAAGVLLVTVRAENVTPVTFGPLAALPAPVTFGPLAALPAPVTFGPLAALPAPVTFGPLAALPAPVTSGPLAHDSATAIARSLIATHMLLTAPTSGFVSTTDPPAVVAAAVPTTAHDRCWPVLAGPEGQDDVLLLAPIILYDHPAIAPESSVALFDSTEIDEILTLRVLTLTDDEKAEARRTDPRAAEIIDRCEAMTPEQMQQLHGTLRDPRGGGPSRSGGVDFPSMHTPGVGTDALAPWWDPGVDGSVRPDADSVVIEGVPIAKGSVVTVRPRRRADAQDLFSAGRRARVTGVFFDVDGETHVSVVLLDDPAADLHEWYGRYLYFSPDELVPVTAAQPGRARKEVQQ</sequence>
<evidence type="ECO:0000313" key="1">
    <source>
        <dbReference type="EMBL" id="GAA4389859.1"/>
    </source>
</evidence>
<evidence type="ECO:0000313" key="2">
    <source>
        <dbReference type="Proteomes" id="UP001500635"/>
    </source>
</evidence>